<accession>A0A7H8R6H8</accession>
<dbReference type="Proteomes" id="UP000509510">
    <property type="component" value="Chromosome IV"/>
</dbReference>
<feature type="compositionally biased region" description="Basic and acidic residues" evidence="1">
    <location>
        <begin position="1304"/>
        <end position="1323"/>
    </location>
</feature>
<feature type="compositionally biased region" description="Polar residues" evidence="1">
    <location>
        <begin position="1397"/>
        <end position="1409"/>
    </location>
</feature>
<feature type="compositionally biased region" description="Low complexity" evidence="1">
    <location>
        <begin position="302"/>
        <end position="314"/>
    </location>
</feature>
<dbReference type="GeneID" id="55995968"/>
<feature type="compositionally biased region" description="Basic and acidic residues" evidence="1">
    <location>
        <begin position="693"/>
        <end position="717"/>
    </location>
</feature>
<sequence>MGVNSRRPLLPAPTESIIDTTGSSMTGTDLATDVSRRTDKSSYSIPDDGSPITISTRRRAQKKEEDDTAKLSRTNHQSQTSLLIEYFEAGKPSSRLSSRPSIRVKVVPSGSRRSKDHQNETIQIREGSGSGSSKRHHYTRRISLSTPSKHRKTTEPTDDQSNTDDDQAARPLEIEFVERDPDSELSNDRLLQPTSEISSMPADSMLDGSAVSGVPRRKRSQSMDKASGAAEADLLKAPSRRRSRSLSRERIAYKVAQKLNAGDVASSSRRRSSRNESKEILESDPTDLKKRSHRHRSDEQPSVESSLLSGSNVSSHHKSGDAISFRSGTSRSSLNNTKFLETVEDAIRRLILPELKELKKDQTTTSNKSKFERDLTGSASTPKDGLKRTLSKHSSAPDVSRSSIFAVDSNNEEVVTPEERRRRHKERRRAKEKTPSPENSIRIRKGSRPENQRAYTDNDMIRRQRSKGLRDAAAAGIVGTVLTSAALSHHDSKSSLGKKSRRRRSSKSSSRTPSIHGTETELVFQKHNVPPMPFRSDVDTELTRDSILSQRTDDTETPATRHVQELIRGSPTLATPPRTPLDNQRALTSHRIDHDDIYDRAESPFGDVVLEGAAGAIAAAAAGNLLSHHFDDDILGPEDSNQHPRALSPIHSVASDDDLHETQITETGQEGEEEDRPYSIQSLSSAPSTDLARSTRHEGGNLDSRSEVFRHSDEHGTELGYETGEPEGSREEHWNDEPLHGQYEDRIDDPAVDAGFTDDDEAHMENGDSPRSFTKEVGANPEILNGNPVESVVASLLDPSMLGTKSGLSQTRSQADSLSRSVDGSYVEDQAHSRPTSSHRGSPLKHEYDINGHDEKSFTKRLGAASPPQSVTQSEEAEYDDEQYPLDTTIVKEDEEEYDHLPEGDQFQEDELEIDTNPSIIQGPIGDPETRDHWPYDPTSQTTRDVQLSPAHDGHASAAIAGASGAGLGFTAAERSAGYDEPYSRAYMDGHIFSTPPGAKDEGYISAANPMSPSNATPEPHAKFNTLDHVNPPLLFDNNDLEDPFIGSSQQRHFSGYSHGMASPIYDSATGRGIESIESKDIIALMNHLTVRDAQRNARDTEMLVTLVRSAAEMRGSFEEMKKYIAQQDEMIIQANEKQHERTRAIGGPRPLPASRSDRQLSQLAAAEYGADIQAKRKNVFKRALKSLSMKSSNDLTKIEDMLEQLLDEVEALREAQEGRNVGTAPGTGPASFNSNGHGTSNPDGYEPEGLAGTGSPGDQSGFTSNSSRPVGDTRPISLRRASENRVSTVPEGDEELDAYEQPLLDREVPYDDRVPARHERGVSEPLGTPPRKPVPAGAASQETTPRKSDEKSRKHKSSSSSFFKISRWSKTTASSVGEGIRNSIQPNRKERPISGISRSGSDLANQDAYNAGFYDTQGDDRPHSSYTLDEEQQDNRPPSPLVPSQVSEGPVYKAHRDSFNLQHPQPQKGPTDRYQNHLEFQAQDFAPTSPTSDRWGSQSSLSRLSANPNRYSGAGARRTPISDMGYSELSSATGPPRPPKVKDAGPLIPHRPSKIKEEDERSQQSASRNNSAKYSPSSQPPQRKPTGPRPITSAGQQSPSNIKRNRYRGSPSQIDYDDDEY</sequence>
<gene>
    <name evidence="2" type="ORF">TRUGW13939_08479</name>
</gene>
<feature type="region of interest" description="Disordered" evidence="1">
    <location>
        <begin position="361"/>
        <end position="467"/>
    </location>
</feature>
<reference evidence="3" key="1">
    <citation type="submission" date="2020-06" db="EMBL/GenBank/DDBJ databases">
        <title>A chromosome-scale genome assembly of Talaromyces rugulosus W13939.</title>
        <authorList>
            <person name="Wang B."/>
            <person name="Guo L."/>
            <person name="Ye K."/>
            <person name="Wang L."/>
        </authorList>
    </citation>
    <scope>NUCLEOTIDE SEQUENCE [LARGE SCALE GENOMIC DNA]</scope>
    <source>
        <strain evidence="3">W13939</strain>
    </source>
</reference>
<feature type="compositionally biased region" description="Basic and acidic residues" evidence="1">
    <location>
        <begin position="273"/>
        <end position="289"/>
    </location>
</feature>
<feature type="compositionally biased region" description="Polar residues" evidence="1">
    <location>
        <begin position="1594"/>
        <end position="1603"/>
    </location>
</feature>
<feature type="compositionally biased region" description="Polar residues" evidence="1">
    <location>
        <begin position="1257"/>
        <end position="1269"/>
    </location>
</feature>
<name>A0A7H8R6H8_TALRU</name>
<feature type="compositionally biased region" description="Basic and acidic residues" evidence="1">
    <location>
        <begin position="727"/>
        <end position="749"/>
    </location>
</feature>
<feature type="compositionally biased region" description="Basic residues" evidence="1">
    <location>
        <begin position="421"/>
        <end position="431"/>
    </location>
</feature>
<feature type="compositionally biased region" description="Basic and acidic residues" evidence="1">
    <location>
        <begin position="844"/>
        <end position="858"/>
    </location>
</feature>
<feature type="region of interest" description="Disordered" evidence="1">
    <location>
        <begin position="261"/>
        <end position="333"/>
    </location>
</feature>
<keyword evidence="3" id="KW-1185">Reference proteome</keyword>
<feature type="compositionally biased region" description="Basic residues" evidence="1">
    <location>
        <begin position="496"/>
        <end position="506"/>
    </location>
</feature>
<feature type="compositionally biased region" description="Polar residues" evidence="1">
    <location>
        <begin position="1564"/>
        <end position="1578"/>
    </location>
</feature>
<feature type="compositionally biased region" description="Acidic residues" evidence="1">
    <location>
        <begin position="875"/>
        <end position="884"/>
    </location>
</feature>
<protein>
    <submittedName>
        <fullName evidence="2">Uncharacterized protein</fullName>
    </submittedName>
</protein>
<feature type="compositionally biased region" description="Polar residues" evidence="1">
    <location>
        <begin position="1487"/>
        <end position="1511"/>
    </location>
</feature>
<feature type="compositionally biased region" description="Low complexity" evidence="1">
    <location>
        <begin position="1359"/>
        <end position="1371"/>
    </location>
</feature>
<evidence type="ECO:0000313" key="3">
    <source>
        <dbReference type="Proteomes" id="UP000509510"/>
    </source>
</evidence>
<feature type="region of interest" description="Disordered" evidence="1">
    <location>
        <begin position="805"/>
        <end position="885"/>
    </location>
</feature>
<feature type="region of interest" description="Disordered" evidence="1">
    <location>
        <begin position="487"/>
        <end position="520"/>
    </location>
</feature>
<dbReference type="OrthoDB" id="5382102at2759"/>
<feature type="compositionally biased region" description="Basic and acidic residues" evidence="1">
    <location>
        <begin position="172"/>
        <end position="182"/>
    </location>
</feature>
<feature type="region of interest" description="Disordered" evidence="1">
    <location>
        <begin position="1139"/>
        <end position="1158"/>
    </location>
</feature>
<organism evidence="2 3">
    <name type="scientific">Talaromyces rugulosus</name>
    <name type="common">Penicillium rugulosum</name>
    <dbReference type="NCBI Taxonomy" id="121627"/>
    <lineage>
        <taxon>Eukaryota</taxon>
        <taxon>Fungi</taxon>
        <taxon>Dikarya</taxon>
        <taxon>Ascomycota</taxon>
        <taxon>Pezizomycotina</taxon>
        <taxon>Eurotiomycetes</taxon>
        <taxon>Eurotiomycetidae</taxon>
        <taxon>Eurotiales</taxon>
        <taxon>Trichocomaceae</taxon>
        <taxon>Talaromyces</taxon>
        <taxon>Talaromyces sect. Islandici</taxon>
    </lineage>
</organism>
<feature type="region of interest" description="Disordered" evidence="1">
    <location>
        <begin position="1219"/>
        <end position="1622"/>
    </location>
</feature>
<feature type="compositionally biased region" description="Low complexity" evidence="1">
    <location>
        <begin position="92"/>
        <end position="101"/>
    </location>
</feature>
<dbReference type="PANTHER" id="PTHR42105">
    <property type="entry name" value="DIM2-ASSOCIATED PROTEIN 1"/>
    <property type="match status" value="1"/>
</dbReference>
<feature type="compositionally biased region" description="Polar residues" evidence="1">
    <location>
        <begin position="679"/>
        <end position="692"/>
    </location>
</feature>
<feature type="compositionally biased region" description="Polar residues" evidence="1">
    <location>
        <begin position="17"/>
        <end position="29"/>
    </location>
</feature>
<evidence type="ECO:0000313" key="2">
    <source>
        <dbReference type="EMBL" id="QKX61331.1"/>
    </source>
</evidence>
<feature type="compositionally biased region" description="Acidic residues" evidence="1">
    <location>
        <begin position="156"/>
        <end position="166"/>
    </location>
</feature>
<feature type="region of interest" description="Disordered" evidence="1">
    <location>
        <begin position="90"/>
        <end position="249"/>
    </location>
</feature>
<dbReference type="PANTHER" id="PTHR42105:SF1">
    <property type="entry name" value="TRANSALDOLASE"/>
    <property type="match status" value="1"/>
</dbReference>
<feature type="region of interest" description="Disordered" evidence="1">
    <location>
        <begin position="633"/>
        <end position="786"/>
    </location>
</feature>
<proteinExistence type="predicted"/>
<feature type="compositionally biased region" description="Acidic residues" evidence="1">
    <location>
        <begin position="750"/>
        <end position="762"/>
    </location>
</feature>
<feature type="compositionally biased region" description="Polar residues" evidence="1">
    <location>
        <begin position="806"/>
        <end position="822"/>
    </location>
</feature>
<dbReference type="RefSeq" id="XP_035347506.1">
    <property type="nucleotide sequence ID" value="XM_035491613.1"/>
</dbReference>
<feature type="region of interest" description="Disordered" evidence="1">
    <location>
        <begin position="1"/>
        <end position="76"/>
    </location>
</feature>
<dbReference type="KEGG" id="trg:TRUGW13939_08479"/>
<feature type="compositionally biased region" description="Polar residues" evidence="1">
    <location>
        <begin position="1231"/>
        <end position="1243"/>
    </location>
</feature>
<dbReference type="EMBL" id="CP055901">
    <property type="protein sequence ID" value="QKX61331.1"/>
    <property type="molecule type" value="Genomic_DNA"/>
</dbReference>
<evidence type="ECO:0000256" key="1">
    <source>
        <dbReference type="SAM" id="MobiDB-lite"/>
    </source>
</evidence>